<dbReference type="InterPro" id="IPR017900">
    <property type="entry name" value="4Fe4S_Fe_S_CS"/>
</dbReference>
<dbReference type="InterPro" id="IPR011053">
    <property type="entry name" value="Single_hybrid_motif"/>
</dbReference>
<dbReference type="SUPFAM" id="SSF51230">
    <property type="entry name" value="Single hybrid motif"/>
    <property type="match status" value="1"/>
</dbReference>
<evidence type="ECO:0000256" key="2">
    <source>
        <dbReference type="ARBA" id="ARBA00022485"/>
    </source>
</evidence>
<dbReference type="SUPFAM" id="SSF142984">
    <property type="entry name" value="Nqo1 middle domain-like"/>
    <property type="match status" value="1"/>
</dbReference>
<keyword evidence="4" id="KW-0677">Repeat</keyword>
<keyword evidence="7" id="KW-0411">Iron-sulfur</keyword>
<dbReference type="Pfam" id="PF01512">
    <property type="entry name" value="Complex1_51K"/>
    <property type="match status" value="1"/>
</dbReference>
<dbReference type="SUPFAM" id="SSF142019">
    <property type="entry name" value="Nqo1 FMN-binding domain-like"/>
    <property type="match status" value="1"/>
</dbReference>
<dbReference type="InterPro" id="IPR017896">
    <property type="entry name" value="4Fe4S_Fe-S-bd"/>
</dbReference>
<dbReference type="GO" id="GO:0016020">
    <property type="term" value="C:membrane"/>
    <property type="evidence" value="ECO:0007669"/>
    <property type="project" value="InterPro"/>
</dbReference>
<evidence type="ECO:0000256" key="1">
    <source>
        <dbReference type="ARBA" id="ARBA00022448"/>
    </source>
</evidence>
<dbReference type="InterPro" id="IPR037225">
    <property type="entry name" value="Nuo51_FMN-bd_sf"/>
</dbReference>
<accession>A0A096DAR2</accession>
<dbReference type="InterPro" id="IPR009051">
    <property type="entry name" value="Helical_ferredxn"/>
</dbReference>
<dbReference type="PROSITE" id="PS51379">
    <property type="entry name" value="4FE4S_FER_2"/>
    <property type="match status" value="2"/>
</dbReference>
<name>A0A096DAR2_FLAPL</name>
<dbReference type="InterPro" id="IPR011538">
    <property type="entry name" value="Nuo51_FMN-bd"/>
</dbReference>
<protein>
    <recommendedName>
        <fullName evidence="8">4Fe-4S ferredoxin-type domain-containing protein</fullName>
    </recommendedName>
</protein>
<feature type="domain" description="4Fe-4S ferredoxin-type" evidence="8">
    <location>
        <begin position="296"/>
        <end position="326"/>
    </location>
</feature>
<dbReference type="PROSITE" id="PS00198">
    <property type="entry name" value="4FE4S_FER_1"/>
    <property type="match status" value="1"/>
</dbReference>
<organism evidence="9 10">
    <name type="scientific">Flavonifractor plautii 1_3_50AFAA</name>
    <dbReference type="NCBI Taxonomy" id="742738"/>
    <lineage>
        <taxon>Bacteria</taxon>
        <taxon>Bacillati</taxon>
        <taxon>Bacillota</taxon>
        <taxon>Clostridia</taxon>
        <taxon>Eubacteriales</taxon>
        <taxon>Oscillospiraceae</taxon>
        <taxon>Flavonifractor</taxon>
    </lineage>
</organism>
<dbReference type="PIRSF" id="PIRSF036408">
    <property type="entry name" value="PduS_prd"/>
    <property type="match status" value="1"/>
</dbReference>
<evidence type="ECO:0000256" key="5">
    <source>
        <dbReference type="ARBA" id="ARBA00022982"/>
    </source>
</evidence>
<dbReference type="InterPro" id="IPR010208">
    <property type="entry name" value="Ion_transpt_RnfC/RsxC"/>
</dbReference>
<dbReference type="PATRIC" id="fig|742738.3.peg.2738"/>
<feature type="domain" description="4Fe-4S ferredoxin-type" evidence="8">
    <location>
        <begin position="245"/>
        <end position="277"/>
    </location>
</feature>
<dbReference type="EMBL" id="ADLO01000083">
    <property type="protein sequence ID" value="KGF54624.1"/>
    <property type="molecule type" value="Genomic_DNA"/>
</dbReference>
<dbReference type="Proteomes" id="UP000029585">
    <property type="component" value="Unassembled WGS sequence"/>
</dbReference>
<sequence>MNLTEAVKAAGVVGAGGAGFPTHVKLSAKAECFLVNAAECEPLIETDKYLCRTFPDRVVAAAVAVAGHLGAKRTVIALKGKYHAEITALEGAISRSGAQVELFRMKTFYPAGDEQTMVQQVTGRSVPERGLPLDVGCVVDNVGTLLNIQDALEGTPVTEKYLSVVGEVKEPILLKVPVGTALTACVAEARPNLADYALIVGGPMMGKTLTDRAAIEAAVVTKTTGNLIVLPKEHYLFRRAQLPMETIRHQTKSACIQCRMCTDLCPRYLIGHQIRPNLVMRNLWREGSIEDNEEYLRSFGDAANCCDCGVCEMFACPMGLSPRKVNGYIKGELRKRGIQVPRNMEPHAREFVDERKTPTDRLVARLGLSAYYGLHAHTCIPLEPETVFIPFQQHIGKPAVPVKAVGDPVSKGELLAQAAPDGLSANIHASIDGVVTEITPAGARLCRKEV</sequence>
<dbReference type="SUPFAM" id="SSF46548">
    <property type="entry name" value="alpha-helical ferredoxin"/>
    <property type="match status" value="1"/>
</dbReference>
<dbReference type="HOGENOM" id="CLU_010808_0_0_9"/>
<keyword evidence="6" id="KW-0408">Iron</keyword>
<dbReference type="GO" id="GO:0046872">
    <property type="term" value="F:metal ion binding"/>
    <property type="evidence" value="ECO:0007669"/>
    <property type="project" value="UniProtKB-KW"/>
</dbReference>
<dbReference type="Gene3D" id="1.10.1060.10">
    <property type="entry name" value="Alpha-helical ferredoxin"/>
    <property type="match status" value="1"/>
</dbReference>
<evidence type="ECO:0000256" key="4">
    <source>
        <dbReference type="ARBA" id="ARBA00022737"/>
    </source>
</evidence>
<evidence type="ECO:0000259" key="8">
    <source>
        <dbReference type="PROSITE" id="PS51379"/>
    </source>
</evidence>
<evidence type="ECO:0000313" key="9">
    <source>
        <dbReference type="EMBL" id="KGF54624.1"/>
    </source>
</evidence>
<evidence type="ECO:0000313" key="10">
    <source>
        <dbReference type="Proteomes" id="UP000029585"/>
    </source>
</evidence>
<dbReference type="InterPro" id="IPR017054">
    <property type="entry name" value="PduS"/>
</dbReference>
<dbReference type="AlphaFoldDB" id="A0A096DAR2"/>
<dbReference type="GO" id="GO:0051539">
    <property type="term" value="F:4 iron, 4 sulfur cluster binding"/>
    <property type="evidence" value="ECO:0007669"/>
    <property type="project" value="UniProtKB-KW"/>
</dbReference>
<dbReference type="PANTHER" id="PTHR43034:SF2">
    <property type="entry name" value="ION-TRANSLOCATING OXIDOREDUCTASE COMPLEX SUBUNIT C"/>
    <property type="match status" value="1"/>
</dbReference>
<dbReference type="Pfam" id="PF13375">
    <property type="entry name" value="RnfC_N"/>
    <property type="match status" value="1"/>
</dbReference>
<comment type="caution">
    <text evidence="9">The sequence shown here is derived from an EMBL/GenBank/DDBJ whole genome shotgun (WGS) entry which is preliminary data.</text>
</comment>
<dbReference type="RefSeq" id="WP_044941873.1">
    <property type="nucleotide sequence ID" value="NZ_KN174164.1"/>
</dbReference>
<evidence type="ECO:0000256" key="7">
    <source>
        <dbReference type="ARBA" id="ARBA00023014"/>
    </source>
</evidence>
<proteinExistence type="predicted"/>
<evidence type="ECO:0000256" key="3">
    <source>
        <dbReference type="ARBA" id="ARBA00022723"/>
    </source>
</evidence>
<dbReference type="GO" id="GO:0009055">
    <property type="term" value="F:electron transfer activity"/>
    <property type="evidence" value="ECO:0007669"/>
    <property type="project" value="InterPro"/>
</dbReference>
<dbReference type="Gene3D" id="3.40.50.11540">
    <property type="entry name" value="NADH-ubiquinone oxidoreductase 51kDa subunit"/>
    <property type="match status" value="1"/>
</dbReference>
<evidence type="ECO:0000256" key="6">
    <source>
        <dbReference type="ARBA" id="ARBA00023004"/>
    </source>
</evidence>
<keyword evidence="3" id="KW-0479">Metal-binding</keyword>
<dbReference type="PANTHER" id="PTHR43034">
    <property type="entry name" value="ION-TRANSLOCATING OXIDOREDUCTASE COMPLEX SUBUNIT C"/>
    <property type="match status" value="1"/>
</dbReference>
<gene>
    <name evidence="9" type="ORF">HMPREF9460_02665</name>
</gene>
<dbReference type="Pfam" id="PF13534">
    <property type="entry name" value="Fer4_17"/>
    <property type="match status" value="1"/>
</dbReference>
<reference evidence="9 10" key="1">
    <citation type="submission" date="2011-08" db="EMBL/GenBank/DDBJ databases">
        <title>The Genome Sequence of Clostridium orbiscindens 1_3_50AFAA.</title>
        <authorList>
            <consortium name="The Broad Institute Genome Sequencing Platform"/>
            <person name="Earl A."/>
            <person name="Ward D."/>
            <person name="Feldgarden M."/>
            <person name="Gevers D."/>
            <person name="Daigneault M."/>
            <person name="Strauss J."/>
            <person name="Allen-Vercoe E."/>
            <person name="Young S.K."/>
            <person name="Zeng Q."/>
            <person name="Gargeya S."/>
            <person name="Fitzgerald M."/>
            <person name="Haas B."/>
            <person name="Abouelleil A."/>
            <person name="Alvarado L."/>
            <person name="Arachchi H.M."/>
            <person name="Berlin A."/>
            <person name="Brown A."/>
            <person name="Chapman S.B."/>
            <person name="Chen Z."/>
            <person name="Dunbar C."/>
            <person name="Freedman E."/>
            <person name="Gearin G."/>
            <person name="Gellesch M."/>
            <person name="Goldberg J."/>
            <person name="Griggs A."/>
            <person name="Gujja S."/>
            <person name="Heiman D."/>
            <person name="Howarth C."/>
            <person name="Larson L."/>
            <person name="Lui A."/>
            <person name="MacDonald P.J.P."/>
            <person name="Montmayeur A."/>
            <person name="Murphy C."/>
            <person name="Neiman D."/>
            <person name="Pearson M."/>
            <person name="Priest M."/>
            <person name="Roberts A."/>
            <person name="Saif S."/>
            <person name="Shea T."/>
            <person name="Shenoy N."/>
            <person name="Sisk P."/>
            <person name="Stolte C."/>
            <person name="Sykes S."/>
            <person name="Wortman J."/>
            <person name="Nusbaum C."/>
            <person name="Birren B."/>
        </authorList>
    </citation>
    <scope>NUCLEOTIDE SEQUENCE [LARGE SCALE GENOMIC DNA]</scope>
    <source>
        <strain evidence="9 10">1_3_50AFAA</strain>
    </source>
</reference>
<keyword evidence="1" id="KW-0813">Transport</keyword>
<keyword evidence="10" id="KW-1185">Reference proteome</keyword>
<dbReference type="InterPro" id="IPR026902">
    <property type="entry name" value="RnfC_N"/>
</dbReference>
<keyword evidence="2" id="KW-0004">4Fe-4S</keyword>
<dbReference type="eggNOG" id="COG4656">
    <property type="taxonomic scope" value="Bacteria"/>
</dbReference>
<keyword evidence="5" id="KW-0249">Electron transport</keyword>